<accession>A0A382L1Y0</accession>
<gene>
    <name evidence="2" type="ORF">METZ01_LOCUS283610</name>
</gene>
<sequence length="94" mass="10332">MSAIDGINQPSRVQRTEVNRSASGVKQTKEKRFVAADQLDLGVSQAGNAAKQVESEFAARKAEILRQEKAGGYDPDKAMDYIAKRLAESLVEHR</sequence>
<evidence type="ECO:0000256" key="1">
    <source>
        <dbReference type="SAM" id="MobiDB-lite"/>
    </source>
</evidence>
<organism evidence="2">
    <name type="scientific">marine metagenome</name>
    <dbReference type="NCBI Taxonomy" id="408172"/>
    <lineage>
        <taxon>unclassified sequences</taxon>
        <taxon>metagenomes</taxon>
        <taxon>ecological metagenomes</taxon>
    </lineage>
</organism>
<feature type="region of interest" description="Disordered" evidence="1">
    <location>
        <begin position="1"/>
        <end position="29"/>
    </location>
</feature>
<dbReference type="AlphaFoldDB" id="A0A382L1Y0"/>
<protein>
    <submittedName>
        <fullName evidence="2">Uncharacterized protein</fullName>
    </submittedName>
</protein>
<name>A0A382L1Y0_9ZZZZ</name>
<dbReference type="EMBL" id="UINC01084269">
    <property type="protein sequence ID" value="SVC30756.1"/>
    <property type="molecule type" value="Genomic_DNA"/>
</dbReference>
<evidence type="ECO:0000313" key="2">
    <source>
        <dbReference type="EMBL" id="SVC30756.1"/>
    </source>
</evidence>
<proteinExistence type="predicted"/>
<reference evidence="2" key="1">
    <citation type="submission" date="2018-05" db="EMBL/GenBank/DDBJ databases">
        <authorList>
            <person name="Lanie J.A."/>
            <person name="Ng W.-L."/>
            <person name="Kazmierczak K.M."/>
            <person name="Andrzejewski T.M."/>
            <person name="Davidsen T.M."/>
            <person name="Wayne K.J."/>
            <person name="Tettelin H."/>
            <person name="Glass J.I."/>
            <person name="Rusch D."/>
            <person name="Podicherti R."/>
            <person name="Tsui H.-C.T."/>
            <person name="Winkler M.E."/>
        </authorList>
    </citation>
    <scope>NUCLEOTIDE SEQUENCE</scope>
</reference>